<gene>
    <name evidence="1" type="ORF">ACFQ42_04725</name>
</gene>
<dbReference type="Proteomes" id="UP001597251">
    <property type="component" value="Unassembled WGS sequence"/>
</dbReference>
<organism evidence="1 2">
    <name type="scientific">Companilactobacillus keshanensis</name>
    <dbReference type="NCBI Taxonomy" id="2486003"/>
    <lineage>
        <taxon>Bacteria</taxon>
        <taxon>Bacillati</taxon>
        <taxon>Bacillota</taxon>
        <taxon>Bacilli</taxon>
        <taxon>Lactobacillales</taxon>
        <taxon>Lactobacillaceae</taxon>
        <taxon>Companilactobacillus</taxon>
    </lineage>
</organism>
<proteinExistence type="predicted"/>
<dbReference type="RefSeq" id="WP_125678186.1">
    <property type="nucleotide sequence ID" value="NZ_JBHTOI010000032.1"/>
</dbReference>
<evidence type="ECO:0000313" key="1">
    <source>
        <dbReference type="EMBL" id="MFD1418038.1"/>
    </source>
</evidence>
<sequence length="187" mass="21324">MNLFIRKADLIDGNVLVIANQNKETIFIASRDKDNPLLIQLFNRLNTKIGEIKLKNNFLKIYGIEINGEEVATINAVPVIDMKYVHIGKINWNITGNIIMSNYHITKGNKEIMQVQPTILSLGHPGLELDINEIDHAPVCTLIAIFLDKYVRIPNFKPDKTLNLGFKSKVNFNNFKKLESRCKSTKF</sequence>
<reference evidence="2" key="1">
    <citation type="journal article" date="2019" name="Int. J. Syst. Evol. Microbiol.">
        <title>The Global Catalogue of Microorganisms (GCM) 10K type strain sequencing project: providing services to taxonomists for standard genome sequencing and annotation.</title>
        <authorList>
            <consortium name="The Broad Institute Genomics Platform"/>
            <consortium name="The Broad Institute Genome Sequencing Center for Infectious Disease"/>
            <person name="Wu L."/>
            <person name="Ma J."/>
        </authorList>
    </citation>
    <scope>NUCLEOTIDE SEQUENCE [LARGE SCALE GENOMIC DNA]</scope>
    <source>
        <strain evidence="2">CCM 8936</strain>
    </source>
</reference>
<name>A0ABW4BTF7_9LACO</name>
<comment type="caution">
    <text evidence="1">The sequence shown here is derived from an EMBL/GenBank/DDBJ whole genome shotgun (WGS) entry which is preliminary data.</text>
</comment>
<protein>
    <submittedName>
        <fullName evidence="1">Uncharacterized protein</fullName>
    </submittedName>
</protein>
<evidence type="ECO:0000313" key="2">
    <source>
        <dbReference type="Proteomes" id="UP001597251"/>
    </source>
</evidence>
<keyword evidence="2" id="KW-1185">Reference proteome</keyword>
<dbReference type="EMBL" id="JBHTOI010000032">
    <property type="protein sequence ID" value="MFD1418038.1"/>
    <property type="molecule type" value="Genomic_DNA"/>
</dbReference>
<accession>A0ABW4BTF7</accession>